<dbReference type="InterPro" id="IPR002575">
    <property type="entry name" value="Aminoglycoside_PTrfase"/>
</dbReference>
<dbReference type="SUPFAM" id="SSF56112">
    <property type="entry name" value="Protein kinase-like (PK-like)"/>
    <property type="match status" value="1"/>
</dbReference>
<dbReference type="Gene3D" id="3.90.1200.10">
    <property type="match status" value="1"/>
</dbReference>
<keyword evidence="3" id="KW-1185">Reference proteome</keyword>
<proteinExistence type="predicted"/>
<dbReference type="Proteomes" id="UP000487268">
    <property type="component" value="Unassembled WGS sequence"/>
</dbReference>
<dbReference type="InterPro" id="IPR011009">
    <property type="entry name" value="Kinase-like_dom_sf"/>
</dbReference>
<comment type="caution">
    <text evidence="2">The sequence shown here is derived from an EMBL/GenBank/DDBJ whole genome shotgun (WGS) entry which is preliminary data.</text>
</comment>
<name>A0A7K0BU88_9ACTN</name>
<evidence type="ECO:0000313" key="3">
    <source>
        <dbReference type="Proteomes" id="UP000487268"/>
    </source>
</evidence>
<dbReference type="EMBL" id="WEGH01000002">
    <property type="protein sequence ID" value="MQY04758.1"/>
    <property type="molecule type" value="Genomic_DNA"/>
</dbReference>
<dbReference type="AlphaFoldDB" id="A0A7K0BU88"/>
<feature type="domain" description="Aminoglycoside phosphotransferase" evidence="1">
    <location>
        <begin position="39"/>
        <end position="241"/>
    </location>
</feature>
<dbReference type="RefSeq" id="WP_194293312.1">
    <property type="nucleotide sequence ID" value="NZ_WEGH01000002.1"/>
</dbReference>
<evidence type="ECO:0000313" key="2">
    <source>
        <dbReference type="EMBL" id="MQY04758.1"/>
    </source>
</evidence>
<gene>
    <name evidence="2" type="ORF">ACRB68_28200</name>
</gene>
<accession>A0A7K0BU88</accession>
<organism evidence="2 3">
    <name type="scientific">Actinomadura macrotermitis</name>
    <dbReference type="NCBI Taxonomy" id="2585200"/>
    <lineage>
        <taxon>Bacteria</taxon>
        <taxon>Bacillati</taxon>
        <taxon>Actinomycetota</taxon>
        <taxon>Actinomycetes</taxon>
        <taxon>Streptosporangiales</taxon>
        <taxon>Thermomonosporaceae</taxon>
        <taxon>Actinomadura</taxon>
    </lineage>
</organism>
<dbReference type="Pfam" id="PF01636">
    <property type="entry name" value="APH"/>
    <property type="match status" value="1"/>
</dbReference>
<sequence>MIPCHWDAVPAPHQAAIEAVCGRVLKAEPVTGGLMPGLTARLHTEGRSFFFKAIPADNAAATLFRREREAGCALPEDAPAPKLLWSDDSHGCVSLLFEHVDGRDADLSPGSPDLPGVLEALGRLNVLQWEQAPPVAGNLGPLLDKAAALLGERRDAAHWAMYAEAVAGFRPESVAGPSLLHYDPHPGNLRVTGHGVRLVDWSFACIGVSWIDAAFLVPRLIKAGHSPAQAEALVSAHPDWSAAPDDAVTGLAALWTLFREYKALYGPDHARTFRIRAAHAGRSWVRHRIS</sequence>
<reference evidence="2 3" key="1">
    <citation type="submission" date="2019-10" db="EMBL/GenBank/DDBJ databases">
        <title>Actinomadura rubteroloni sp. nov. and Actinomadura macrotermitis sp. nov., isolated from the gut of fungus growing-termite Macrotermes natalensis.</title>
        <authorList>
            <person name="Benndorf R."/>
            <person name="Martin K."/>
            <person name="Kuefner M."/>
            <person name="De Beer W."/>
            <person name="Kaster A.-K."/>
            <person name="Vollmers J."/>
            <person name="Poulsen M."/>
            <person name="Beemelmanns C."/>
        </authorList>
    </citation>
    <scope>NUCLEOTIDE SEQUENCE [LARGE SCALE GENOMIC DNA]</scope>
    <source>
        <strain evidence="2 3">RB68</strain>
    </source>
</reference>
<evidence type="ECO:0000259" key="1">
    <source>
        <dbReference type="Pfam" id="PF01636"/>
    </source>
</evidence>
<protein>
    <recommendedName>
        <fullName evidence="1">Aminoglycoside phosphotransferase domain-containing protein</fullName>
    </recommendedName>
</protein>